<evidence type="ECO:0000313" key="4">
    <source>
        <dbReference type="Proteomes" id="UP000466307"/>
    </source>
</evidence>
<dbReference type="RefSeq" id="WP_059035092.1">
    <property type="nucleotide sequence ID" value="NZ_JAADZU010000093.1"/>
</dbReference>
<dbReference type="EMBL" id="JAADZU010000093">
    <property type="protein sequence ID" value="NDK91999.1"/>
    <property type="molecule type" value="Genomic_DNA"/>
</dbReference>
<dbReference type="SUPFAM" id="SSF52540">
    <property type="entry name" value="P-loop containing nucleoside triphosphate hydrolases"/>
    <property type="match status" value="1"/>
</dbReference>
<dbReference type="Gene3D" id="3.40.50.300">
    <property type="entry name" value="P-loop containing nucleotide triphosphate hydrolases"/>
    <property type="match status" value="1"/>
</dbReference>
<dbReference type="SMART" id="SM00382">
    <property type="entry name" value="AAA"/>
    <property type="match status" value="1"/>
</dbReference>
<organism evidence="3 4">
    <name type="scientific">Gordonia desulfuricans</name>
    <dbReference type="NCBI Taxonomy" id="89051"/>
    <lineage>
        <taxon>Bacteria</taxon>
        <taxon>Bacillati</taxon>
        <taxon>Actinomycetota</taxon>
        <taxon>Actinomycetes</taxon>
        <taxon>Mycobacteriales</taxon>
        <taxon>Gordoniaceae</taxon>
        <taxon>Gordonia</taxon>
    </lineage>
</organism>
<evidence type="ECO:0000256" key="1">
    <source>
        <dbReference type="ARBA" id="ARBA00006354"/>
    </source>
</evidence>
<dbReference type="Pfam" id="PF13541">
    <property type="entry name" value="ChlI"/>
    <property type="match status" value="1"/>
</dbReference>
<evidence type="ECO:0000259" key="2">
    <source>
        <dbReference type="SMART" id="SM00382"/>
    </source>
</evidence>
<dbReference type="Proteomes" id="UP000466307">
    <property type="component" value="Unassembled WGS sequence"/>
</dbReference>
<dbReference type="InterPro" id="IPR025158">
    <property type="entry name" value="Mg_chelat-rel_C"/>
</dbReference>
<dbReference type="InterPro" id="IPR004482">
    <property type="entry name" value="Mg_chelat-rel"/>
</dbReference>
<dbReference type="InterPro" id="IPR020568">
    <property type="entry name" value="Ribosomal_Su5_D2-typ_SF"/>
</dbReference>
<keyword evidence="4" id="KW-1185">Reference proteome</keyword>
<dbReference type="InterPro" id="IPR003593">
    <property type="entry name" value="AAA+_ATPase"/>
</dbReference>
<name>A0A7K3LUX2_9ACTN</name>
<sequence>MSTSWSELEEPTARAPLGRTFSVGLNAFEAKVIEVQAHVGQGLPAVIIGGTVDSALREGRERVRAAIVNSGFSFPDGKVTINLAPAELPKRGSAHDLSLAVAILVATEQVTSVRLSSTVLLGELALDGSLRPVRGILPAVIAARAAGFRRVVVPISMVAEATLIDDIEIGGAHTLKEVVAWSEGKTVLDTVDGESSAPEPRMVPDMADVIGQTEARHALEIAAAGAHHVLMTGPPGIGKTMLARRLPGILPPLDREESLEVTAVHSIAGILSPGSPLVADPPFIDPHHSASTTALLGGGTGMARPGAVSLAHRGVLFIDECAEMGGKVLDSLRQPLEEGVVKVPRRDGVAEYPARFQLILAANPCSCAPARDTACMCSSVERRRYLGKLSGPLMDRVDIRVRMDPPGNATLTTASGESSAEIRVRVTGARDAAVERWREFGWRTNAEARGADLKRHFPLPPTVTRPLELSMREGRLTARGADRAVRVAWTIADLEGRGTPTETDVAQALLYRDRGGLR</sequence>
<dbReference type="GO" id="GO:0005524">
    <property type="term" value="F:ATP binding"/>
    <property type="evidence" value="ECO:0007669"/>
    <property type="project" value="InterPro"/>
</dbReference>
<dbReference type="InterPro" id="IPR045006">
    <property type="entry name" value="CHLI-like"/>
</dbReference>
<dbReference type="InterPro" id="IPR014721">
    <property type="entry name" value="Ribsml_uS5_D2-typ_fold_subgr"/>
</dbReference>
<dbReference type="PANTHER" id="PTHR32039:SF7">
    <property type="entry name" value="COMPETENCE PROTEIN COMM"/>
    <property type="match status" value="1"/>
</dbReference>
<dbReference type="InterPro" id="IPR000523">
    <property type="entry name" value="Mg_chelatse_chII-like_cat_dom"/>
</dbReference>
<evidence type="ECO:0000313" key="3">
    <source>
        <dbReference type="EMBL" id="NDK91999.1"/>
    </source>
</evidence>
<dbReference type="InterPro" id="IPR027417">
    <property type="entry name" value="P-loop_NTPase"/>
</dbReference>
<comment type="caution">
    <text evidence="3">The sequence shown here is derived from an EMBL/GenBank/DDBJ whole genome shotgun (WGS) entry which is preliminary data.</text>
</comment>
<dbReference type="SUPFAM" id="SSF54211">
    <property type="entry name" value="Ribosomal protein S5 domain 2-like"/>
    <property type="match status" value="1"/>
</dbReference>
<feature type="domain" description="AAA+ ATPase" evidence="2">
    <location>
        <begin position="225"/>
        <end position="407"/>
    </location>
</feature>
<comment type="similarity">
    <text evidence="1">Belongs to the Mg-chelatase subunits D/I family. ComM subfamily.</text>
</comment>
<proteinExistence type="inferred from homology"/>
<dbReference type="PANTHER" id="PTHR32039">
    <property type="entry name" value="MAGNESIUM-CHELATASE SUBUNIT CHLI"/>
    <property type="match status" value="1"/>
</dbReference>
<reference evidence="3 4" key="1">
    <citation type="submission" date="2020-01" db="EMBL/GenBank/DDBJ databases">
        <title>Investigation of new actinobacteria for the biodesulphurisation of diesel fuel.</title>
        <authorList>
            <person name="Athi Narayanan S.M."/>
        </authorList>
    </citation>
    <scope>NUCLEOTIDE SEQUENCE [LARGE SCALE GENOMIC DNA]</scope>
    <source>
        <strain evidence="3 4">213E</strain>
    </source>
</reference>
<dbReference type="CDD" id="cd00009">
    <property type="entry name" value="AAA"/>
    <property type="match status" value="1"/>
</dbReference>
<gene>
    <name evidence="3" type="ORF">GYA93_20855</name>
</gene>
<protein>
    <submittedName>
        <fullName evidence="3">YifB family Mg chelatase-like AAA ATPase</fullName>
    </submittedName>
</protein>
<dbReference type="Pfam" id="PF13335">
    <property type="entry name" value="Mg_chelatase_C"/>
    <property type="match status" value="1"/>
</dbReference>
<dbReference type="NCBIfam" id="TIGR00368">
    <property type="entry name" value="YifB family Mg chelatase-like AAA ATPase"/>
    <property type="match status" value="1"/>
</dbReference>
<accession>A0A7K3LUX2</accession>
<dbReference type="Pfam" id="PF01078">
    <property type="entry name" value="Mg_chelatase"/>
    <property type="match status" value="1"/>
</dbReference>
<dbReference type="AlphaFoldDB" id="A0A7K3LUX2"/>
<dbReference type="Gene3D" id="3.30.230.10">
    <property type="match status" value="1"/>
</dbReference>